<evidence type="ECO:0000259" key="5">
    <source>
        <dbReference type="PROSITE" id="PS50931"/>
    </source>
</evidence>
<dbReference type="InterPro" id="IPR036390">
    <property type="entry name" value="WH_DNA-bd_sf"/>
</dbReference>
<comment type="caution">
    <text evidence="6">The sequence shown here is derived from an EMBL/GenBank/DDBJ whole genome shotgun (WGS) entry which is preliminary data.</text>
</comment>
<organism evidence="6 7">
    <name type="scientific">Zestomonas insulae</name>
    <dbReference type="NCBI Taxonomy" id="2809017"/>
    <lineage>
        <taxon>Bacteria</taxon>
        <taxon>Pseudomonadati</taxon>
        <taxon>Pseudomonadota</taxon>
        <taxon>Gammaproteobacteria</taxon>
        <taxon>Pseudomonadales</taxon>
        <taxon>Pseudomonadaceae</taxon>
        <taxon>Zestomonas</taxon>
    </lineage>
</organism>
<reference evidence="6 7" key="1">
    <citation type="submission" date="2021-02" db="EMBL/GenBank/DDBJ databases">
        <authorList>
            <person name="Lee D.-H."/>
        </authorList>
    </citation>
    <scope>NUCLEOTIDE SEQUENCE [LARGE SCALE GENOMIC DNA]</scope>
    <source>
        <strain evidence="6 7">UL073</strain>
    </source>
</reference>
<dbReference type="Pfam" id="PF00126">
    <property type="entry name" value="HTH_1"/>
    <property type="match status" value="1"/>
</dbReference>
<dbReference type="PANTHER" id="PTHR30537">
    <property type="entry name" value="HTH-TYPE TRANSCRIPTIONAL REGULATOR"/>
    <property type="match status" value="1"/>
</dbReference>
<dbReference type="InterPro" id="IPR005119">
    <property type="entry name" value="LysR_subst-bd"/>
</dbReference>
<dbReference type="Gene3D" id="1.10.10.10">
    <property type="entry name" value="Winged helix-like DNA-binding domain superfamily/Winged helix DNA-binding domain"/>
    <property type="match status" value="1"/>
</dbReference>
<proteinExistence type="inferred from homology"/>
<gene>
    <name evidence="6" type="ORF">JQX08_09965</name>
</gene>
<dbReference type="Proteomes" id="UP000717995">
    <property type="component" value="Unassembled WGS sequence"/>
</dbReference>
<evidence type="ECO:0000313" key="6">
    <source>
        <dbReference type="EMBL" id="MBM7061032.1"/>
    </source>
</evidence>
<dbReference type="EMBL" id="JAFEUP010000003">
    <property type="protein sequence ID" value="MBM7061032.1"/>
    <property type="molecule type" value="Genomic_DNA"/>
</dbReference>
<evidence type="ECO:0000256" key="1">
    <source>
        <dbReference type="ARBA" id="ARBA00009437"/>
    </source>
</evidence>
<feature type="domain" description="HTH lysR-type" evidence="5">
    <location>
        <begin position="1"/>
        <end position="59"/>
    </location>
</feature>
<dbReference type="InterPro" id="IPR058163">
    <property type="entry name" value="LysR-type_TF_proteobact-type"/>
</dbReference>
<sequence length="307" mass="34562">MDRLRQIELFTLIAELGSVSQAAARLGMSNAAATRHLTALEESLGARLIERTTRRLWVTEAGANFLSGAQTMLQAYHEAEAAVNEVSATPSGLLRVTASLSFAVQHLAPMMPLFRQRYPKLRVEVVVANRYPDFIEAGIDVAIRTREHEPSSGIAMRPLAETRRIFCASPGYLASRGRPETPEDLWQHDMMVYTLANNPYELHLERGEESRSVRLNSIFDSDDGQVLRTAALAGLGILILPMYIVFDDVVAGRLVPVLDDWELPSLTINIAYQSRLHLPMKVRVFIDFLVERFEQLDFKRKWLSGRN</sequence>
<comment type="similarity">
    <text evidence="1">Belongs to the LysR transcriptional regulatory family.</text>
</comment>
<dbReference type="PANTHER" id="PTHR30537:SF5">
    <property type="entry name" value="HTH-TYPE TRANSCRIPTIONAL ACTIVATOR TTDR-RELATED"/>
    <property type="match status" value="1"/>
</dbReference>
<dbReference type="SUPFAM" id="SSF46785">
    <property type="entry name" value="Winged helix' DNA-binding domain"/>
    <property type="match status" value="1"/>
</dbReference>
<evidence type="ECO:0000256" key="4">
    <source>
        <dbReference type="ARBA" id="ARBA00023163"/>
    </source>
</evidence>
<dbReference type="Pfam" id="PF03466">
    <property type="entry name" value="LysR_substrate"/>
    <property type="match status" value="1"/>
</dbReference>
<dbReference type="Gene3D" id="3.40.190.290">
    <property type="match status" value="1"/>
</dbReference>
<dbReference type="InterPro" id="IPR000847">
    <property type="entry name" value="LysR_HTH_N"/>
</dbReference>
<dbReference type="InterPro" id="IPR036388">
    <property type="entry name" value="WH-like_DNA-bd_sf"/>
</dbReference>
<keyword evidence="7" id="KW-1185">Reference proteome</keyword>
<keyword evidence="2" id="KW-0805">Transcription regulation</keyword>
<evidence type="ECO:0000256" key="3">
    <source>
        <dbReference type="ARBA" id="ARBA00023125"/>
    </source>
</evidence>
<dbReference type="SUPFAM" id="SSF53850">
    <property type="entry name" value="Periplasmic binding protein-like II"/>
    <property type="match status" value="1"/>
</dbReference>
<dbReference type="RefSeq" id="WP_205348231.1">
    <property type="nucleotide sequence ID" value="NZ_JAFEUP010000003.1"/>
</dbReference>
<keyword evidence="4" id="KW-0804">Transcription</keyword>
<dbReference type="CDD" id="cd08422">
    <property type="entry name" value="PBP2_CrgA_like"/>
    <property type="match status" value="1"/>
</dbReference>
<keyword evidence="3" id="KW-0238">DNA-binding</keyword>
<evidence type="ECO:0000256" key="2">
    <source>
        <dbReference type="ARBA" id="ARBA00023015"/>
    </source>
</evidence>
<name>A0ABS2ID87_9GAMM</name>
<evidence type="ECO:0000313" key="7">
    <source>
        <dbReference type="Proteomes" id="UP000717995"/>
    </source>
</evidence>
<accession>A0ABS2ID87</accession>
<dbReference type="PROSITE" id="PS50931">
    <property type="entry name" value="HTH_LYSR"/>
    <property type="match status" value="1"/>
</dbReference>
<protein>
    <submittedName>
        <fullName evidence="6">LysR family transcriptional regulator</fullName>
    </submittedName>
</protein>